<gene>
    <name evidence="1" type="ORF">LCGC14_1415420</name>
</gene>
<name>A0A0F9KE53_9ZZZZ</name>
<accession>A0A0F9KE53</accession>
<dbReference type="EMBL" id="LAZR01009381">
    <property type="protein sequence ID" value="KKM72946.1"/>
    <property type="molecule type" value="Genomic_DNA"/>
</dbReference>
<evidence type="ECO:0000313" key="1">
    <source>
        <dbReference type="EMBL" id="KKM72946.1"/>
    </source>
</evidence>
<organism evidence="1">
    <name type="scientific">marine sediment metagenome</name>
    <dbReference type="NCBI Taxonomy" id="412755"/>
    <lineage>
        <taxon>unclassified sequences</taxon>
        <taxon>metagenomes</taxon>
        <taxon>ecological metagenomes</taxon>
    </lineage>
</organism>
<proteinExistence type="predicted"/>
<sequence length="59" mass="6595">MRIEPYTADGKARRCPAVGLNGQCVRPYEEHGHRTAPHDPPDACYIEGPAHPASYYNEE</sequence>
<dbReference type="AlphaFoldDB" id="A0A0F9KE53"/>
<protein>
    <submittedName>
        <fullName evidence="1">Uncharacterized protein</fullName>
    </submittedName>
</protein>
<reference evidence="1" key="1">
    <citation type="journal article" date="2015" name="Nature">
        <title>Complex archaea that bridge the gap between prokaryotes and eukaryotes.</title>
        <authorList>
            <person name="Spang A."/>
            <person name="Saw J.H."/>
            <person name="Jorgensen S.L."/>
            <person name="Zaremba-Niedzwiedzka K."/>
            <person name="Martijn J."/>
            <person name="Lind A.E."/>
            <person name="van Eijk R."/>
            <person name="Schleper C."/>
            <person name="Guy L."/>
            <person name="Ettema T.J."/>
        </authorList>
    </citation>
    <scope>NUCLEOTIDE SEQUENCE</scope>
</reference>
<comment type="caution">
    <text evidence="1">The sequence shown here is derived from an EMBL/GenBank/DDBJ whole genome shotgun (WGS) entry which is preliminary data.</text>
</comment>